<dbReference type="AlphaFoldDB" id="A0A8D9FE07"/>
<dbReference type="EMBL" id="HBUF01640930">
    <property type="protein sequence ID" value="CAG6784961.1"/>
    <property type="molecule type" value="Transcribed_RNA"/>
</dbReference>
<proteinExistence type="predicted"/>
<protein>
    <recommendedName>
        <fullName evidence="2">Cuticle protein</fullName>
    </recommendedName>
</protein>
<organism evidence="1">
    <name type="scientific">Cacopsylla melanoneura</name>
    <dbReference type="NCBI Taxonomy" id="428564"/>
    <lineage>
        <taxon>Eukaryota</taxon>
        <taxon>Metazoa</taxon>
        <taxon>Ecdysozoa</taxon>
        <taxon>Arthropoda</taxon>
        <taxon>Hexapoda</taxon>
        <taxon>Insecta</taxon>
        <taxon>Pterygota</taxon>
        <taxon>Neoptera</taxon>
        <taxon>Paraneoptera</taxon>
        <taxon>Hemiptera</taxon>
        <taxon>Sternorrhyncha</taxon>
        <taxon>Psylloidea</taxon>
        <taxon>Psyllidae</taxon>
        <taxon>Psyllinae</taxon>
        <taxon>Cacopsylla</taxon>
    </lineage>
</organism>
<evidence type="ECO:0000313" key="1">
    <source>
        <dbReference type="EMBL" id="CAG6784965.1"/>
    </source>
</evidence>
<name>A0A8D9FE07_9HEMI</name>
<accession>A0A8D9FE07</accession>
<sequence>MLHTYLLLIKVHTHIPTYKYCYICIYYILKDNIRGCSCNIEKAYGYPYSTDAGAYAHYTAADIKVLPNGFLADTPEVAHARAAHLAVKAVVASKAAYYAPAPYAAPAYAPYAAPAYAPAPYVAPYAVPYAGAYAGAYAHAPAPVTVLPSGFLADTPGDAPVLVRSYKS</sequence>
<dbReference type="EMBL" id="HBUF01640932">
    <property type="protein sequence ID" value="CAG6784968.1"/>
    <property type="molecule type" value="Transcribed_RNA"/>
</dbReference>
<evidence type="ECO:0008006" key="2">
    <source>
        <dbReference type="Google" id="ProtNLM"/>
    </source>
</evidence>
<reference evidence="1" key="1">
    <citation type="submission" date="2021-05" db="EMBL/GenBank/DDBJ databases">
        <authorList>
            <person name="Alioto T."/>
            <person name="Alioto T."/>
            <person name="Gomez Garrido J."/>
        </authorList>
    </citation>
    <scope>NUCLEOTIDE SEQUENCE</scope>
</reference>
<dbReference type="EMBL" id="HBUF01640931">
    <property type="protein sequence ID" value="CAG6784965.1"/>
    <property type="molecule type" value="Transcribed_RNA"/>
</dbReference>